<sequence length="293" mass="31440">MRTVTHTAPGALTPASPLPPAAFLARLSELDDQLSSTDLRPSPEVNEAFRRLVELCTVIDDELAERVLRDPAAGSLVPSLRSLSARGENELEREWAHRIIAADDPWAELGAFPYLDNYRRLVRFELGGLAAVGAPPPASAVLLGAGPLPLTGVELMWRYEVEVTNVDNDAEACELANGVHRALGLQDRVTTVRGDAHRPARLPGVGDSDIVLLAALVGADSAAKRRVSHSLSTVMRPDSLLLTRSAHRLRTALYPPVSPDDLSGFQTLVEMHPCDDVVNSVLVSRPEPATGPG</sequence>
<dbReference type="Proteomes" id="UP000269198">
    <property type="component" value="Unassembled WGS sequence"/>
</dbReference>
<comment type="caution">
    <text evidence="3">The sequence shown here is derived from an EMBL/GenBank/DDBJ whole genome shotgun (WGS) entry which is preliminary data.</text>
</comment>
<dbReference type="Gene3D" id="3.40.50.150">
    <property type="entry name" value="Vaccinia Virus protein VP39"/>
    <property type="match status" value="1"/>
</dbReference>
<dbReference type="OrthoDB" id="3436080at2"/>
<dbReference type="GO" id="GO:0030410">
    <property type="term" value="F:nicotianamine synthase activity"/>
    <property type="evidence" value="ECO:0007669"/>
    <property type="project" value="InterPro"/>
</dbReference>
<accession>A0A3N0EG64</accession>
<evidence type="ECO:0000313" key="4">
    <source>
        <dbReference type="Proteomes" id="UP000269198"/>
    </source>
</evidence>
<dbReference type="PANTHER" id="PTHR32266">
    <property type="entry name" value="NICOTIANAMINE SYNTHASE 3"/>
    <property type="match status" value="1"/>
</dbReference>
<dbReference type="PROSITE" id="PS51142">
    <property type="entry name" value="NAS"/>
    <property type="match status" value="1"/>
</dbReference>
<keyword evidence="2" id="KW-0949">S-adenosyl-L-methionine</keyword>
<dbReference type="InterPro" id="IPR029063">
    <property type="entry name" value="SAM-dependent_MTases_sf"/>
</dbReference>
<dbReference type="InterPro" id="IPR004298">
    <property type="entry name" value="Nicotian_synth"/>
</dbReference>
<proteinExistence type="predicted"/>
<dbReference type="PANTHER" id="PTHR32266:SF12">
    <property type="entry name" value="NICOTIANAMINE SYNTHASE 3"/>
    <property type="match status" value="1"/>
</dbReference>
<organism evidence="3 4">
    <name type="scientific">Halostreptopolyspora alba</name>
    <dbReference type="NCBI Taxonomy" id="2487137"/>
    <lineage>
        <taxon>Bacteria</taxon>
        <taxon>Bacillati</taxon>
        <taxon>Actinomycetota</taxon>
        <taxon>Actinomycetes</taxon>
        <taxon>Streptosporangiales</taxon>
        <taxon>Nocardiopsidaceae</taxon>
        <taxon>Halostreptopolyspora</taxon>
    </lineage>
</organism>
<keyword evidence="4" id="KW-1185">Reference proteome</keyword>
<reference evidence="3 4" key="1">
    <citation type="submission" date="2018-11" db="EMBL/GenBank/DDBJ databases">
        <title>The genome draft of YIM 96095.</title>
        <authorList>
            <person name="Tang S.-K."/>
            <person name="Chunyu W.-X."/>
            <person name="Feng Y.-Z."/>
        </authorList>
    </citation>
    <scope>NUCLEOTIDE SEQUENCE [LARGE SCALE GENOMIC DNA]</scope>
    <source>
        <strain evidence="3 4">YIM 96095</strain>
    </source>
</reference>
<evidence type="ECO:0000256" key="2">
    <source>
        <dbReference type="ARBA" id="ARBA00022691"/>
    </source>
</evidence>
<protein>
    <submittedName>
        <fullName evidence="3">Nicotianamine synthase</fullName>
    </submittedName>
</protein>
<dbReference type="AlphaFoldDB" id="A0A3N0EG64"/>
<name>A0A3N0EG64_9ACTN</name>
<dbReference type="GO" id="GO:0030418">
    <property type="term" value="P:nicotianamine biosynthetic process"/>
    <property type="evidence" value="ECO:0007669"/>
    <property type="project" value="InterPro"/>
</dbReference>
<evidence type="ECO:0000256" key="1">
    <source>
        <dbReference type="ARBA" id="ARBA00022679"/>
    </source>
</evidence>
<dbReference type="Pfam" id="PF03059">
    <property type="entry name" value="NAS"/>
    <property type="match status" value="1"/>
</dbReference>
<dbReference type="SUPFAM" id="SSF53335">
    <property type="entry name" value="S-adenosyl-L-methionine-dependent methyltransferases"/>
    <property type="match status" value="1"/>
</dbReference>
<dbReference type="EMBL" id="RJMB01000002">
    <property type="protein sequence ID" value="RNL86845.1"/>
    <property type="molecule type" value="Genomic_DNA"/>
</dbReference>
<keyword evidence="1" id="KW-0808">Transferase</keyword>
<evidence type="ECO:0000313" key="3">
    <source>
        <dbReference type="EMBL" id="RNL86845.1"/>
    </source>
</evidence>
<gene>
    <name evidence="3" type="ORF">EFW17_02930</name>
</gene>